<keyword evidence="3" id="KW-1185">Reference proteome</keyword>
<evidence type="ECO:0000313" key="2">
    <source>
        <dbReference type="EMBL" id="OJG19130.1"/>
    </source>
</evidence>
<name>A0A1L8RH84_9ENTE</name>
<proteinExistence type="predicted"/>
<dbReference type="EMBL" id="JXKH01000002">
    <property type="protein sequence ID" value="OJG19130.1"/>
    <property type="molecule type" value="Genomic_DNA"/>
</dbReference>
<evidence type="ECO:0000313" key="3">
    <source>
        <dbReference type="Proteomes" id="UP000181884"/>
    </source>
</evidence>
<organism evidence="2 3">
    <name type="scientific">Enterococcus canis</name>
    <dbReference type="NCBI Taxonomy" id="214095"/>
    <lineage>
        <taxon>Bacteria</taxon>
        <taxon>Bacillati</taxon>
        <taxon>Bacillota</taxon>
        <taxon>Bacilli</taxon>
        <taxon>Lactobacillales</taxon>
        <taxon>Enterococcaceae</taxon>
        <taxon>Enterococcus</taxon>
    </lineage>
</organism>
<accession>A0A1L8RH84</accession>
<comment type="caution">
    <text evidence="2">The sequence shown here is derived from an EMBL/GenBank/DDBJ whole genome shotgun (WGS) entry which is preliminary data.</text>
</comment>
<sequence length="145" mass="16269">MTKTKKFLLSAIVLAGVTAGVAFSSETGQAATIDYQRDLKRIINDELVIHNDVLGREMTKAESKIFLDTIEEEKDRLHTDQLTEEIIHTANKAAAGEKKTLTLKETETKKSSSNHSKMNVANTNTYKANAFFRIWHNLLQGKFSL</sequence>
<dbReference type="RefSeq" id="WP_067389211.1">
    <property type="nucleotide sequence ID" value="NZ_JXKH01000002.1"/>
</dbReference>
<gene>
    <name evidence="2" type="ORF">RU97_GL000701</name>
</gene>
<dbReference type="Proteomes" id="UP000181884">
    <property type="component" value="Unassembled WGS sequence"/>
</dbReference>
<protein>
    <submittedName>
        <fullName evidence="2">Uncharacterized protein</fullName>
    </submittedName>
</protein>
<reference evidence="2 3" key="1">
    <citation type="submission" date="2014-12" db="EMBL/GenBank/DDBJ databases">
        <title>Draft genome sequences of 29 type strains of Enterococci.</title>
        <authorList>
            <person name="Zhong Z."/>
            <person name="Sun Z."/>
            <person name="Liu W."/>
            <person name="Zhang W."/>
            <person name="Zhang H."/>
        </authorList>
    </citation>
    <scope>NUCLEOTIDE SEQUENCE [LARGE SCALE GENOMIC DNA]</scope>
    <source>
        <strain evidence="2 3">DSM 17029</strain>
    </source>
</reference>
<feature type="signal peptide" evidence="1">
    <location>
        <begin position="1"/>
        <end position="24"/>
    </location>
</feature>
<feature type="chain" id="PRO_5038336103" evidence="1">
    <location>
        <begin position="25"/>
        <end position="145"/>
    </location>
</feature>
<evidence type="ECO:0000256" key="1">
    <source>
        <dbReference type="SAM" id="SignalP"/>
    </source>
</evidence>
<dbReference type="AlphaFoldDB" id="A0A1L8RH84"/>
<keyword evidence="1" id="KW-0732">Signal</keyword>